<evidence type="ECO:0000256" key="2">
    <source>
        <dbReference type="ARBA" id="ARBA00007375"/>
    </source>
</evidence>
<evidence type="ECO:0000256" key="5">
    <source>
        <dbReference type="ARBA" id="ARBA00023136"/>
    </source>
</evidence>
<feature type="transmembrane region" description="Helical" evidence="6">
    <location>
        <begin position="110"/>
        <end position="129"/>
    </location>
</feature>
<dbReference type="PANTHER" id="PTHR31885">
    <property type="entry name" value="GH04784P"/>
    <property type="match status" value="1"/>
</dbReference>
<protein>
    <submittedName>
        <fullName evidence="7">Lysoplasmalogenase</fullName>
    </submittedName>
</protein>
<comment type="subcellular location">
    <subcellularLocation>
        <location evidence="1">Membrane</location>
        <topology evidence="1">Multi-pass membrane protein</topology>
    </subcellularLocation>
</comment>
<evidence type="ECO:0000256" key="1">
    <source>
        <dbReference type="ARBA" id="ARBA00004141"/>
    </source>
</evidence>
<gene>
    <name evidence="7" type="ORF">EJA19_09375</name>
</gene>
<organism evidence="7 8">
    <name type="scientific">Mangrovimonas spongiae</name>
    <dbReference type="NCBI Taxonomy" id="2494697"/>
    <lineage>
        <taxon>Bacteria</taxon>
        <taxon>Pseudomonadati</taxon>
        <taxon>Bacteroidota</taxon>
        <taxon>Flavobacteriia</taxon>
        <taxon>Flavobacteriales</taxon>
        <taxon>Flavobacteriaceae</taxon>
        <taxon>Mangrovimonas</taxon>
    </lineage>
</organism>
<reference evidence="7 8" key="1">
    <citation type="submission" date="2018-12" db="EMBL/GenBank/DDBJ databases">
        <title>Mangrovimonas spongiae sp. nov., a novel member of the genus Mangrovimonas isolated from marine sponge.</title>
        <authorList>
            <person name="Zhuang L."/>
            <person name="Luo L."/>
        </authorList>
    </citation>
    <scope>NUCLEOTIDE SEQUENCE [LARGE SCALE GENOMIC DNA]</scope>
    <source>
        <strain evidence="7 8">HN-E26</strain>
    </source>
</reference>
<keyword evidence="5 6" id="KW-0472">Membrane</keyword>
<dbReference type="InterPro" id="IPR012506">
    <property type="entry name" value="TMEM86B-like"/>
</dbReference>
<evidence type="ECO:0000313" key="7">
    <source>
        <dbReference type="EMBL" id="RSK39143.1"/>
    </source>
</evidence>
<dbReference type="EMBL" id="RWBG01000004">
    <property type="protein sequence ID" value="RSK39143.1"/>
    <property type="molecule type" value="Genomic_DNA"/>
</dbReference>
<feature type="transmembrane region" description="Helical" evidence="6">
    <location>
        <begin position="135"/>
        <end position="158"/>
    </location>
</feature>
<dbReference type="RefSeq" id="WP_125468117.1">
    <property type="nucleotide sequence ID" value="NZ_RWBG01000004.1"/>
</dbReference>
<evidence type="ECO:0000256" key="4">
    <source>
        <dbReference type="ARBA" id="ARBA00022989"/>
    </source>
</evidence>
<keyword evidence="3 6" id="KW-0812">Transmembrane</keyword>
<evidence type="ECO:0000256" key="6">
    <source>
        <dbReference type="SAM" id="Phobius"/>
    </source>
</evidence>
<feature type="transmembrane region" description="Helical" evidence="6">
    <location>
        <begin position="170"/>
        <end position="188"/>
    </location>
</feature>
<accession>A0A3R9MD04</accession>
<name>A0A3R9MD04_9FLAO</name>
<feature type="transmembrane region" description="Helical" evidence="6">
    <location>
        <begin position="60"/>
        <end position="77"/>
    </location>
</feature>
<comment type="caution">
    <text evidence="7">The sequence shown here is derived from an EMBL/GenBank/DDBJ whole genome shotgun (WGS) entry which is preliminary data.</text>
</comment>
<sequence>MFNEKNFIVLFITLLALELLCSSIPELNSFRYVTKPLILLSLIIFFKNNYSHLSKRIQNLMLLALVFSLLGDIFLLFPDISPHFFTLGLVSFLIAHIMYVLVFSKKAKPFFKAWFFIIVLLGYAAFLFTKLENGLGNMLIPVIIYMVVILSMAASAFLRYNKVVKTSFTLVFIGALLFLTSDSILALNKFYKPITFANVSIMLTYGLAQLLIVLGILKQKND</sequence>
<keyword evidence="4 6" id="KW-1133">Transmembrane helix</keyword>
<feature type="transmembrane region" description="Helical" evidence="6">
    <location>
        <begin position="194"/>
        <end position="217"/>
    </location>
</feature>
<feature type="transmembrane region" description="Helical" evidence="6">
    <location>
        <begin position="32"/>
        <end position="48"/>
    </location>
</feature>
<evidence type="ECO:0000313" key="8">
    <source>
        <dbReference type="Proteomes" id="UP000270620"/>
    </source>
</evidence>
<dbReference type="AlphaFoldDB" id="A0A3R9MD04"/>
<dbReference type="Pfam" id="PF07947">
    <property type="entry name" value="YhhN"/>
    <property type="match status" value="1"/>
</dbReference>
<dbReference type="Proteomes" id="UP000270620">
    <property type="component" value="Unassembled WGS sequence"/>
</dbReference>
<dbReference type="OrthoDB" id="5651790at2"/>
<feature type="transmembrane region" description="Helical" evidence="6">
    <location>
        <begin position="83"/>
        <end position="103"/>
    </location>
</feature>
<dbReference type="PANTHER" id="PTHR31885:SF6">
    <property type="entry name" value="GH04784P"/>
    <property type="match status" value="1"/>
</dbReference>
<evidence type="ECO:0000256" key="3">
    <source>
        <dbReference type="ARBA" id="ARBA00022692"/>
    </source>
</evidence>
<dbReference type="GO" id="GO:0016787">
    <property type="term" value="F:hydrolase activity"/>
    <property type="evidence" value="ECO:0007669"/>
    <property type="project" value="TreeGrafter"/>
</dbReference>
<keyword evidence="8" id="KW-1185">Reference proteome</keyword>
<comment type="similarity">
    <text evidence="2">Belongs to the TMEM86 family.</text>
</comment>
<proteinExistence type="inferred from homology"/>
<dbReference type="GO" id="GO:0016020">
    <property type="term" value="C:membrane"/>
    <property type="evidence" value="ECO:0007669"/>
    <property type="project" value="UniProtKB-SubCell"/>
</dbReference>